<dbReference type="PROSITE" id="PS00394">
    <property type="entry name" value="DNA_PHOTOLYASES_1_1"/>
    <property type="match status" value="1"/>
</dbReference>
<dbReference type="Proteomes" id="UP001081283">
    <property type="component" value="Unassembled WGS sequence"/>
</dbReference>
<dbReference type="InterPro" id="IPR002081">
    <property type="entry name" value="Cryptochrome/DNA_photolyase_1"/>
</dbReference>
<accession>A0ABT3YHE9</accession>
<evidence type="ECO:0000256" key="1">
    <source>
        <dbReference type="ARBA" id="ARBA00001932"/>
    </source>
</evidence>
<sequence length="488" mass="54287">MEHETDILTKTAIVWFRNDLRIHDNAALVAASRHAAVIPLFIREADGPARPLGAARRWWLHHSLAGLSEKLERLGAPLHLISGDPTEVIPELVRATGASAVYWNRRYDPAHQSTDADLKNHLHSLHIDADSFAGQLLHEPTRLRTGGGTYYKVYSPFWRALESDLETSPPMPLPAPGSLAAFDGATDLASESLDDWQLLPTGPDWSGGIAKAWTPGEDGAHDRLSEFLENRLRGYAERRDIPGKAATSGLSAHLATGEITPAQIFDALSQTDNDASNEDRSRFRKEIAWREFSWHLLVNNPGLPDTNHNSKFDAFPWVADADAVSAWQKGMTGYPVVDAGMRQLWQTGWMHNRVRMIVSSFLIKHLMIDWREGEAWFWDTLVDADPASNAASWQWVAGSGADASPYYRIFNPILQGDKFDGDGSYVREFVPELAGLPDKFIHKPWTAPEDVLLSAGIRLGETYPRPIVDHQAARQRALASYKSIKDAA</sequence>
<dbReference type="Gene3D" id="3.40.50.620">
    <property type="entry name" value="HUPs"/>
    <property type="match status" value="1"/>
</dbReference>
<keyword evidence="4 6" id="KW-0274">FAD</keyword>
<dbReference type="EMBL" id="JAOVZQ010000001">
    <property type="protein sequence ID" value="MCY0095238.1"/>
    <property type="molecule type" value="Genomic_DNA"/>
</dbReference>
<comment type="cofactor">
    <cofactor evidence="2">
        <name>FAD</name>
        <dbReference type="ChEBI" id="CHEBI:57692"/>
    </cofactor>
</comment>
<dbReference type="InterPro" id="IPR036134">
    <property type="entry name" value="Crypto/Photolyase_FAD-like_sf"/>
</dbReference>
<keyword evidence="5 6" id="KW-0157">Chromophore</keyword>
<dbReference type="Pfam" id="PF00875">
    <property type="entry name" value="DNA_photolyase"/>
    <property type="match status" value="1"/>
</dbReference>
<dbReference type="SUPFAM" id="SSF48173">
    <property type="entry name" value="Cryptochrome/photolyase FAD-binding domain"/>
    <property type="match status" value="1"/>
</dbReference>
<dbReference type="Gene3D" id="1.10.579.10">
    <property type="entry name" value="DNA Cyclobutane Dipyrimidine Photolyase, subunit A, domain 3"/>
    <property type="match status" value="1"/>
</dbReference>
<feature type="domain" description="Photolyase/cryptochrome alpha/beta" evidence="7">
    <location>
        <begin position="10"/>
        <end position="137"/>
    </location>
</feature>
<evidence type="ECO:0000256" key="2">
    <source>
        <dbReference type="ARBA" id="ARBA00001974"/>
    </source>
</evidence>
<evidence type="ECO:0000256" key="3">
    <source>
        <dbReference type="ARBA" id="ARBA00022630"/>
    </source>
</evidence>
<dbReference type="PRINTS" id="PR00147">
    <property type="entry name" value="DNAPHOTLYASE"/>
</dbReference>
<keyword evidence="9" id="KW-1185">Reference proteome</keyword>
<evidence type="ECO:0000259" key="7">
    <source>
        <dbReference type="PROSITE" id="PS51645"/>
    </source>
</evidence>
<comment type="similarity">
    <text evidence="6">Belongs to the DNA photolyase family.</text>
</comment>
<dbReference type="InterPro" id="IPR014729">
    <property type="entry name" value="Rossmann-like_a/b/a_fold"/>
</dbReference>
<dbReference type="InterPro" id="IPR018394">
    <property type="entry name" value="DNA_photolyase_1_CS_C"/>
</dbReference>
<reference evidence="8" key="1">
    <citation type="submission" date="2022-10" db="EMBL/GenBank/DDBJ databases">
        <title>Hoeflea sp. J2-29, isolated from marine algae.</title>
        <authorList>
            <person name="Kristyanto S."/>
            <person name="Kim J.M."/>
            <person name="Jeon C.O."/>
        </authorList>
    </citation>
    <scope>NUCLEOTIDE SEQUENCE</scope>
    <source>
        <strain evidence="8">J2-29</strain>
    </source>
</reference>
<comment type="caution">
    <text evidence="8">The sequence shown here is derived from an EMBL/GenBank/DDBJ whole genome shotgun (WGS) entry which is preliminary data.</text>
</comment>
<gene>
    <name evidence="8" type="ORF">OEG82_14580</name>
</gene>
<evidence type="ECO:0000256" key="6">
    <source>
        <dbReference type="RuleBase" id="RU004182"/>
    </source>
</evidence>
<evidence type="ECO:0000313" key="8">
    <source>
        <dbReference type="EMBL" id="MCY0095238.1"/>
    </source>
</evidence>
<dbReference type="Gene3D" id="1.25.40.80">
    <property type="match status" value="1"/>
</dbReference>
<evidence type="ECO:0000256" key="5">
    <source>
        <dbReference type="ARBA" id="ARBA00022991"/>
    </source>
</evidence>
<keyword evidence="3 6" id="KW-0285">Flavoprotein</keyword>
<dbReference type="InterPro" id="IPR006050">
    <property type="entry name" value="DNA_photolyase_N"/>
</dbReference>
<dbReference type="RefSeq" id="WP_267613127.1">
    <property type="nucleotide sequence ID" value="NZ_JAOVZQ010000001.1"/>
</dbReference>
<organism evidence="8 9">
    <name type="scientific">Hoeflea ulvae</name>
    <dbReference type="NCBI Taxonomy" id="2983764"/>
    <lineage>
        <taxon>Bacteria</taxon>
        <taxon>Pseudomonadati</taxon>
        <taxon>Pseudomonadota</taxon>
        <taxon>Alphaproteobacteria</taxon>
        <taxon>Hyphomicrobiales</taxon>
        <taxon>Rhizobiaceae</taxon>
        <taxon>Hoeflea</taxon>
    </lineage>
</organism>
<dbReference type="PROSITE" id="PS00691">
    <property type="entry name" value="DNA_PHOTOLYASES_1_2"/>
    <property type="match status" value="1"/>
</dbReference>
<proteinExistence type="inferred from homology"/>
<dbReference type="InterPro" id="IPR005101">
    <property type="entry name" value="Cryptochr/Photolyase_FAD-bd"/>
</dbReference>
<evidence type="ECO:0000313" key="9">
    <source>
        <dbReference type="Proteomes" id="UP001081283"/>
    </source>
</evidence>
<name>A0ABT3YHE9_9HYPH</name>
<dbReference type="PANTHER" id="PTHR11455:SF9">
    <property type="entry name" value="CRYPTOCHROME CIRCADIAN CLOCK 5 ISOFORM X1"/>
    <property type="match status" value="1"/>
</dbReference>
<dbReference type="PANTHER" id="PTHR11455">
    <property type="entry name" value="CRYPTOCHROME"/>
    <property type="match status" value="1"/>
</dbReference>
<evidence type="ECO:0000256" key="4">
    <source>
        <dbReference type="ARBA" id="ARBA00022827"/>
    </source>
</evidence>
<protein>
    <submittedName>
        <fullName evidence="8">DNA photolyase family protein</fullName>
    </submittedName>
</protein>
<dbReference type="InterPro" id="IPR036155">
    <property type="entry name" value="Crypto/Photolyase_N_sf"/>
</dbReference>
<dbReference type="PROSITE" id="PS51645">
    <property type="entry name" value="PHR_CRY_ALPHA_BETA"/>
    <property type="match status" value="1"/>
</dbReference>
<dbReference type="Pfam" id="PF03441">
    <property type="entry name" value="FAD_binding_7"/>
    <property type="match status" value="1"/>
</dbReference>
<comment type="cofactor">
    <cofactor evidence="1">
        <name>(6R)-5,10-methylene-5,6,7,8-tetrahydrofolate</name>
        <dbReference type="ChEBI" id="CHEBI:15636"/>
    </cofactor>
</comment>
<dbReference type="SUPFAM" id="SSF52425">
    <property type="entry name" value="Cryptochrome/photolyase, N-terminal domain"/>
    <property type="match status" value="1"/>
</dbReference>